<dbReference type="InterPro" id="IPR008927">
    <property type="entry name" value="6-PGluconate_DH-like_C_sf"/>
</dbReference>
<keyword evidence="4" id="KW-0057">Aromatic amino acid biosynthesis</keyword>
<dbReference type="GO" id="GO:0006571">
    <property type="term" value="P:tyrosine biosynthetic process"/>
    <property type="evidence" value="ECO:0007669"/>
    <property type="project" value="InterPro"/>
</dbReference>
<evidence type="ECO:0000256" key="3">
    <source>
        <dbReference type="ARBA" id="ARBA00023027"/>
    </source>
</evidence>
<proteinExistence type="predicted"/>
<keyword evidence="1" id="KW-0028">Amino-acid biosynthesis</keyword>
<dbReference type="EC" id="1.3.1.12" evidence="7"/>
<dbReference type="GO" id="GO:0008977">
    <property type="term" value="F:prephenate dehydrogenase (NAD+) activity"/>
    <property type="evidence" value="ECO:0007669"/>
    <property type="project" value="UniProtKB-EC"/>
</dbReference>
<dbReference type="AlphaFoldDB" id="A0A3B0Z8T5"/>
<feature type="domain" description="Prephenate/arogenate dehydrogenase" evidence="6">
    <location>
        <begin position="2"/>
        <end position="288"/>
    </location>
</feature>
<dbReference type="PANTHER" id="PTHR21363:SF0">
    <property type="entry name" value="PREPHENATE DEHYDROGENASE [NADP(+)]"/>
    <property type="match status" value="1"/>
</dbReference>
<dbReference type="InterPro" id="IPR046826">
    <property type="entry name" value="PDH_N"/>
</dbReference>
<dbReference type="EMBL" id="UOFO01000048">
    <property type="protein sequence ID" value="VAW84603.1"/>
    <property type="molecule type" value="Genomic_DNA"/>
</dbReference>
<dbReference type="SUPFAM" id="SSF51735">
    <property type="entry name" value="NAD(P)-binding Rossmann-fold domains"/>
    <property type="match status" value="1"/>
</dbReference>
<evidence type="ECO:0000256" key="1">
    <source>
        <dbReference type="ARBA" id="ARBA00022605"/>
    </source>
</evidence>
<dbReference type="Gene3D" id="1.10.3660.10">
    <property type="entry name" value="6-phosphogluconate dehydrogenase C-terminal like domain"/>
    <property type="match status" value="1"/>
</dbReference>
<reference evidence="7" key="1">
    <citation type="submission" date="2018-06" db="EMBL/GenBank/DDBJ databases">
        <authorList>
            <person name="Zhirakovskaya E."/>
        </authorList>
    </citation>
    <scope>NUCLEOTIDE SEQUENCE</scope>
</reference>
<name>A0A3B0Z8T5_9ZZZZ</name>
<comment type="pathway">
    <text evidence="5">Amino-acid biosynthesis.</text>
</comment>
<gene>
    <name evidence="7" type="ORF">MNBD_GAMMA16-544</name>
</gene>
<evidence type="ECO:0000256" key="4">
    <source>
        <dbReference type="ARBA" id="ARBA00023141"/>
    </source>
</evidence>
<sequence>MSRILIIGVGLIGGSLARALKRVHYCDEIVGYGRNHFQLQRAVELGVVDRFETNLMDAVQGVDLIVVAVPLGSMFEVFHRLAELVDAGTVITDVGSAKGSVTQAARTAFGDVKFPFFVPGHPVAGTENSGVDASFAELYDQRRVLLTPVVETDPAAVQQVELMWRAAGAVVEMLAVDHHDDVLAATSHLPHILAYTLVDVLVKMDDSEEIFRYAAGGFRDFTRIASSDPQMWTDIVMGNKAAILPALDQYIEHVTQLRATINRSDENALTATFSRAKAARDRYSGKES</sequence>
<dbReference type="InterPro" id="IPR036291">
    <property type="entry name" value="NAD(P)-bd_dom_sf"/>
</dbReference>
<dbReference type="Gene3D" id="3.40.50.720">
    <property type="entry name" value="NAD(P)-binding Rossmann-like Domain"/>
    <property type="match status" value="1"/>
</dbReference>
<organism evidence="7">
    <name type="scientific">hydrothermal vent metagenome</name>
    <dbReference type="NCBI Taxonomy" id="652676"/>
    <lineage>
        <taxon>unclassified sequences</taxon>
        <taxon>metagenomes</taxon>
        <taxon>ecological metagenomes</taxon>
    </lineage>
</organism>
<dbReference type="FunFam" id="1.10.3660.10:FF:000003">
    <property type="entry name" value="Prephenate dehydrogenase"/>
    <property type="match status" value="1"/>
</dbReference>
<dbReference type="Pfam" id="PF02153">
    <property type="entry name" value="PDH_N"/>
    <property type="match status" value="1"/>
</dbReference>
<keyword evidence="3" id="KW-0520">NAD</keyword>
<accession>A0A3B0Z8T5</accession>
<evidence type="ECO:0000259" key="6">
    <source>
        <dbReference type="PROSITE" id="PS51176"/>
    </source>
</evidence>
<dbReference type="InterPro" id="IPR050812">
    <property type="entry name" value="Preph/Arog_dehydrog"/>
</dbReference>
<dbReference type="Pfam" id="PF20463">
    <property type="entry name" value="PDH_C"/>
    <property type="match status" value="1"/>
</dbReference>
<dbReference type="PROSITE" id="PS51176">
    <property type="entry name" value="PDH_ADH"/>
    <property type="match status" value="1"/>
</dbReference>
<dbReference type="GO" id="GO:0004665">
    <property type="term" value="F:prephenate dehydrogenase (NADP+) activity"/>
    <property type="evidence" value="ECO:0007669"/>
    <property type="project" value="InterPro"/>
</dbReference>
<evidence type="ECO:0000256" key="2">
    <source>
        <dbReference type="ARBA" id="ARBA00023002"/>
    </source>
</evidence>
<dbReference type="InterPro" id="IPR003099">
    <property type="entry name" value="Prephen_DH"/>
</dbReference>
<keyword evidence="2 7" id="KW-0560">Oxidoreductase</keyword>
<dbReference type="SUPFAM" id="SSF48179">
    <property type="entry name" value="6-phosphogluconate dehydrogenase C-terminal domain-like"/>
    <property type="match status" value="1"/>
</dbReference>
<dbReference type="PANTHER" id="PTHR21363">
    <property type="entry name" value="PREPHENATE DEHYDROGENASE"/>
    <property type="match status" value="1"/>
</dbReference>
<evidence type="ECO:0000256" key="5">
    <source>
        <dbReference type="ARBA" id="ARBA00029440"/>
    </source>
</evidence>
<dbReference type="FunFam" id="3.40.50.720:FF:000208">
    <property type="entry name" value="Prephenate dehydrogenase"/>
    <property type="match status" value="1"/>
</dbReference>
<evidence type="ECO:0000313" key="7">
    <source>
        <dbReference type="EMBL" id="VAW84603.1"/>
    </source>
</evidence>
<dbReference type="InterPro" id="IPR046825">
    <property type="entry name" value="PDH_C"/>
</dbReference>
<protein>
    <submittedName>
        <fullName evidence="7">Cyclohexadienyl dehydrogenase</fullName>
        <ecNumber evidence="7">1.3.1.12</ecNumber>
    </submittedName>
</protein>
<dbReference type="GO" id="GO:0070403">
    <property type="term" value="F:NAD+ binding"/>
    <property type="evidence" value="ECO:0007669"/>
    <property type="project" value="InterPro"/>
</dbReference>